<proteinExistence type="predicted"/>
<dbReference type="InterPro" id="IPR019651">
    <property type="entry name" value="Glutamate_DH_NAD-spec"/>
</dbReference>
<accession>A0A644ZJ44</accession>
<reference evidence="1" key="1">
    <citation type="submission" date="2019-08" db="EMBL/GenBank/DDBJ databases">
        <authorList>
            <person name="Kucharzyk K."/>
            <person name="Murdoch R.W."/>
            <person name="Higgins S."/>
            <person name="Loffler F."/>
        </authorList>
    </citation>
    <scope>NUCLEOTIDE SEQUENCE</scope>
</reference>
<evidence type="ECO:0000313" key="1">
    <source>
        <dbReference type="EMBL" id="MPM40892.1"/>
    </source>
</evidence>
<comment type="caution">
    <text evidence="1">The sequence shown here is derived from an EMBL/GenBank/DDBJ whole genome shotgun (WGS) entry which is preliminary data.</text>
</comment>
<sequence>MVEVVSSQVSISIGRFHLENTVTQFQDRNVERAASQVEHGNFRVLVLFVQTVSQGGCRRLVYNAAHG</sequence>
<gene>
    <name evidence="1" type="ORF">SDC9_87541</name>
</gene>
<dbReference type="EMBL" id="VSSQ01009167">
    <property type="protein sequence ID" value="MPM40892.1"/>
    <property type="molecule type" value="Genomic_DNA"/>
</dbReference>
<dbReference type="AlphaFoldDB" id="A0A644ZJ44"/>
<name>A0A644ZJ44_9ZZZZ</name>
<dbReference type="Pfam" id="PF10712">
    <property type="entry name" value="NAD-GH"/>
    <property type="match status" value="1"/>
</dbReference>
<protein>
    <submittedName>
        <fullName evidence="1">Uncharacterized protein</fullName>
    </submittedName>
</protein>
<organism evidence="1">
    <name type="scientific">bioreactor metagenome</name>
    <dbReference type="NCBI Taxonomy" id="1076179"/>
    <lineage>
        <taxon>unclassified sequences</taxon>
        <taxon>metagenomes</taxon>
        <taxon>ecological metagenomes</taxon>
    </lineage>
</organism>